<dbReference type="PROSITE" id="PS50850">
    <property type="entry name" value="MFS"/>
    <property type="match status" value="1"/>
</dbReference>
<reference evidence="7 8" key="1">
    <citation type="journal article" date="2014" name="Mol. Biol. Evol.">
        <title>Massive expansion of Ubiquitination-related gene families within the Chlamydiae.</title>
        <authorList>
            <person name="Domman D."/>
            <person name="Collingro A."/>
            <person name="Lagkouvardos I."/>
            <person name="Gehre L."/>
            <person name="Weinmaier T."/>
            <person name="Rattei T."/>
            <person name="Subtil A."/>
            <person name="Horn M."/>
        </authorList>
    </citation>
    <scope>NUCLEOTIDE SEQUENCE [LARGE SCALE GENOMIC DNA]</scope>
    <source>
        <strain evidence="7 8">OEW1</strain>
    </source>
</reference>
<evidence type="ECO:0000256" key="2">
    <source>
        <dbReference type="ARBA" id="ARBA00022692"/>
    </source>
</evidence>
<keyword evidence="3 5" id="KW-1133">Transmembrane helix</keyword>
<keyword evidence="2 5" id="KW-0812">Transmembrane</keyword>
<dbReference type="Proteomes" id="UP000031307">
    <property type="component" value="Unassembled WGS sequence"/>
</dbReference>
<dbReference type="GO" id="GO:0061513">
    <property type="term" value="F:glucose 6-phosphate:phosphate antiporter activity"/>
    <property type="evidence" value="ECO:0007669"/>
    <property type="project" value="TreeGrafter"/>
</dbReference>
<feature type="transmembrane region" description="Helical" evidence="5">
    <location>
        <begin position="413"/>
        <end position="436"/>
    </location>
</feature>
<dbReference type="PATRIC" id="fig|83552.4.peg.1735"/>
<feature type="transmembrane region" description="Helical" evidence="5">
    <location>
        <begin position="322"/>
        <end position="345"/>
    </location>
</feature>
<feature type="transmembrane region" description="Helical" evidence="5">
    <location>
        <begin position="357"/>
        <end position="375"/>
    </location>
</feature>
<feature type="transmembrane region" description="Helical" evidence="5">
    <location>
        <begin position="101"/>
        <end position="120"/>
    </location>
</feature>
<dbReference type="Gene3D" id="1.20.1250.20">
    <property type="entry name" value="MFS general substrate transporter like domains"/>
    <property type="match status" value="2"/>
</dbReference>
<dbReference type="InterPro" id="IPR051337">
    <property type="entry name" value="OPA_Antiporter"/>
</dbReference>
<comment type="subcellular location">
    <subcellularLocation>
        <location evidence="1">Endomembrane system</location>
        <topology evidence="1">Multi-pass membrane protein</topology>
    </subcellularLocation>
</comment>
<organism evidence="7 8">
    <name type="scientific">Parachlamydia acanthamoebae</name>
    <dbReference type="NCBI Taxonomy" id="83552"/>
    <lineage>
        <taxon>Bacteria</taxon>
        <taxon>Pseudomonadati</taxon>
        <taxon>Chlamydiota</taxon>
        <taxon>Chlamydiia</taxon>
        <taxon>Parachlamydiales</taxon>
        <taxon>Parachlamydiaceae</taxon>
        <taxon>Parachlamydia</taxon>
    </lineage>
</organism>
<dbReference type="InterPro" id="IPR036259">
    <property type="entry name" value="MFS_trans_sf"/>
</dbReference>
<dbReference type="EMBL" id="JSAM01000090">
    <property type="protein sequence ID" value="KIA77145.1"/>
    <property type="molecule type" value="Genomic_DNA"/>
</dbReference>
<dbReference type="GO" id="GO:0035435">
    <property type="term" value="P:phosphate ion transmembrane transport"/>
    <property type="evidence" value="ECO:0007669"/>
    <property type="project" value="TreeGrafter"/>
</dbReference>
<dbReference type="SUPFAM" id="SSF103473">
    <property type="entry name" value="MFS general substrate transporter"/>
    <property type="match status" value="1"/>
</dbReference>
<feature type="transmembrane region" description="Helical" evidence="5">
    <location>
        <begin position="63"/>
        <end position="81"/>
    </location>
</feature>
<feature type="transmembrane region" description="Helical" evidence="5">
    <location>
        <begin position="221"/>
        <end position="238"/>
    </location>
</feature>
<dbReference type="InterPro" id="IPR000849">
    <property type="entry name" value="Sugar_P_transporter"/>
</dbReference>
<name>A0A0C1C7Z0_9BACT</name>
<evidence type="ECO:0000313" key="8">
    <source>
        <dbReference type="Proteomes" id="UP000031307"/>
    </source>
</evidence>
<feature type="transmembrane region" description="Helical" evidence="5">
    <location>
        <begin position="387"/>
        <end position="406"/>
    </location>
</feature>
<dbReference type="GO" id="GO:0005886">
    <property type="term" value="C:plasma membrane"/>
    <property type="evidence" value="ECO:0007669"/>
    <property type="project" value="TreeGrafter"/>
</dbReference>
<feature type="transmembrane region" description="Helical" evidence="5">
    <location>
        <begin position="132"/>
        <end position="163"/>
    </location>
</feature>
<dbReference type="InterPro" id="IPR020846">
    <property type="entry name" value="MFS_dom"/>
</dbReference>
<dbReference type="NCBIfam" id="NF008661">
    <property type="entry name" value="PRK11663.1"/>
    <property type="match status" value="1"/>
</dbReference>
<feature type="transmembrane region" description="Helical" evidence="5">
    <location>
        <begin position="286"/>
        <end position="302"/>
    </location>
</feature>
<protein>
    <submittedName>
        <fullName evidence="7">Putative hexose phosphate transport protein</fullName>
    </submittedName>
</protein>
<evidence type="ECO:0000256" key="4">
    <source>
        <dbReference type="ARBA" id="ARBA00023136"/>
    </source>
</evidence>
<sequence length="483" mass="54490">MMLKFFFFVSHQSDRNKGKVERKLDRCCKKEMRVASILNLLKPAPYIEPIQDSQEVEKSYNYWRIRILYSMFVGYALYYFTRKSFTFAMPDLAQELHFDKTQLGILGSIFSITYGISKFASGILSDRSNPRYFMALGLMMTGVVNILFGFSSSIFLFSIFWGLNGWFQGFGWPPCARFLTHWYSHSERGSWWSTCSVSHNVGAFLIPWIVGACLHFLGWRYAMYVPGIICILGGVFLINRLRDTPQSLGLPAIEDFRKDYSGFGANEDKQKLSTKEILVEYVLKNWYMWMLGFAYFFVYVVRTGVNDWTVLYLLDEKGYSRMGANACISLFEVGGFVGSLCAGWSSDRIFGARRGPVNVLFAGGMMLSVLAFWLVPEGFVILDALSIFMLGFTIFGPQMLIGVAAAELSHKEAAATSTGFVGFCAYMGAACAGYPMGKITDEMGWEGYFISMMICCGISMLALVPLWNATKNPRLARAETKLA</sequence>
<dbReference type="GO" id="GO:0012505">
    <property type="term" value="C:endomembrane system"/>
    <property type="evidence" value="ECO:0007669"/>
    <property type="project" value="UniProtKB-SubCell"/>
</dbReference>
<proteinExistence type="predicted"/>
<feature type="domain" description="Major facilitator superfamily (MFS) profile" evidence="6">
    <location>
        <begin position="67"/>
        <end position="471"/>
    </location>
</feature>
<dbReference type="NCBIfam" id="TIGR00881">
    <property type="entry name" value="2A0104"/>
    <property type="match status" value="1"/>
</dbReference>
<dbReference type="AlphaFoldDB" id="A0A0C1C7Z0"/>
<dbReference type="PIRSF" id="PIRSF002808">
    <property type="entry name" value="Hexose_phosphate_transp"/>
    <property type="match status" value="1"/>
</dbReference>
<dbReference type="PANTHER" id="PTHR43826">
    <property type="entry name" value="GLUCOSE-6-PHOSPHATE EXCHANGER SLC37A4"/>
    <property type="match status" value="1"/>
</dbReference>
<evidence type="ECO:0000256" key="3">
    <source>
        <dbReference type="ARBA" id="ARBA00022989"/>
    </source>
</evidence>
<feature type="transmembrane region" description="Helical" evidence="5">
    <location>
        <begin position="448"/>
        <end position="467"/>
    </location>
</feature>
<dbReference type="Pfam" id="PF07690">
    <property type="entry name" value="MFS_1"/>
    <property type="match status" value="1"/>
</dbReference>
<keyword evidence="4 5" id="KW-0472">Membrane</keyword>
<gene>
    <name evidence="7" type="primary">uhpC</name>
    <name evidence="7" type="ORF">DB43_GU00380</name>
</gene>
<accession>A0A0C1C7Z0</accession>
<dbReference type="PANTHER" id="PTHR43826:SF3">
    <property type="entry name" value="GLUCOSE-6-PHOSPHATE EXCHANGER SLC37A4"/>
    <property type="match status" value="1"/>
</dbReference>
<evidence type="ECO:0000259" key="6">
    <source>
        <dbReference type="PROSITE" id="PS50850"/>
    </source>
</evidence>
<evidence type="ECO:0000256" key="5">
    <source>
        <dbReference type="SAM" id="Phobius"/>
    </source>
</evidence>
<evidence type="ECO:0000313" key="7">
    <source>
        <dbReference type="EMBL" id="KIA77145.1"/>
    </source>
</evidence>
<dbReference type="InterPro" id="IPR011701">
    <property type="entry name" value="MFS"/>
</dbReference>
<comment type="caution">
    <text evidence="7">The sequence shown here is derived from an EMBL/GenBank/DDBJ whole genome shotgun (WGS) entry which is preliminary data.</text>
</comment>
<evidence type="ECO:0000256" key="1">
    <source>
        <dbReference type="ARBA" id="ARBA00004127"/>
    </source>
</evidence>